<organism evidence="1 2">
    <name type="scientific">Usitatibacter rugosus</name>
    <dbReference type="NCBI Taxonomy" id="2732067"/>
    <lineage>
        <taxon>Bacteria</taxon>
        <taxon>Pseudomonadati</taxon>
        <taxon>Pseudomonadota</taxon>
        <taxon>Betaproteobacteria</taxon>
        <taxon>Nitrosomonadales</taxon>
        <taxon>Usitatibacteraceae</taxon>
        <taxon>Usitatibacter</taxon>
    </lineage>
</organism>
<dbReference type="KEGG" id="uru:DSM104443_00256"/>
<evidence type="ECO:0000313" key="2">
    <source>
        <dbReference type="Proteomes" id="UP000501534"/>
    </source>
</evidence>
<evidence type="ECO:0000313" key="1">
    <source>
        <dbReference type="EMBL" id="QJR09219.1"/>
    </source>
</evidence>
<proteinExistence type="predicted"/>
<dbReference type="Proteomes" id="UP000501534">
    <property type="component" value="Chromosome"/>
</dbReference>
<protein>
    <submittedName>
        <fullName evidence="1">Uncharacterized protein</fullName>
    </submittedName>
</protein>
<dbReference type="EMBL" id="CP053069">
    <property type="protein sequence ID" value="QJR09219.1"/>
    <property type="molecule type" value="Genomic_DNA"/>
</dbReference>
<keyword evidence="2" id="KW-1185">Reference proteome</keyword>
<reference evidence="1 2" key="1">
    <citation type="submission" date="2020-04" db="EMBL/GenBank/DDBJ databases">
        <title>Usitatibacter rugosus gen. nov., sp. nov. and Usitatibacter palustris sp. nov., novel members of Usitatibacteraceae fam. nov. within the order Nitrosomonadales isolated from soil.</title>
        <authorList>
            <person name="Huber K.J."/>
            <person name="Neumann-Schaal M."/>
            <person name="Geppert A."/>
            <person name="Luckner M."/>
            <person name="Wanner G."/>
            <person name="Overmann J."/>
        </authorList>
    </citation>
    <scope>NUCLEOTIDE SEQUENCE [LARGE SCALE GENOMIC DNA]</scope>
    <source>
        <strain evidence="1 2">0125_3</strain>
    </source>
</reference>
<sequence>MFLLIFGAVYVATYQFIGHREKECQAKCQAAGHKSYRYEDFSGTYRRPESDRCTCV</sequence>
<accession>A0A6M4GPF8</accession>
<name>A0A6M4GPF8_9PROT</name>
<dbReference type="AlphaFoldDB" id="A0A6M4GPF8"/>
<gene>
    <name evidence="1" type="ORF">DSM104443_00256</name>
</gene>